<feature type="chain" id="PRO_5045330824" description="DUF4890 domain-containing protein" evidence="1">
    <location>
        <begin position="19"/>
        <end position="148"/>
    </location>
</feature>
<protein>
    <recommendedName>
        <fullName evidence="4">DUF4890 domain-containing protein</fullName>
    </recommendedName>
</protein>
<evidence type="ECO:0008006" key="4">
    <source>
        <dbReference type="Google" id="ProtNLM"/>
    </source>
</evidence>
<comment type="caution">
    <text evidence="2">The sequence shown here is derived from an EMBL/GenBank/DDBJ whole genome shotgun (WGS) entry which is preliminary data.</text>
</comment>
<sequence length="148" mass="17781">MKRIAVVLVMLISIGMTAQRQDDQRMRKGPKMDMTAEEMATLQTKRMTLALDLTEAQQDKVYDIQLENAKFRKEKWDEIKALKDSGEWKKPTSEERYEMENARLDRQIAMQEKMRNVLDENQYETWKKFSYRKKMHGKKKMQERGRRG</sequence>
<dbReference type="Gene3D" id="1.20.120.1490">
    <property type="match status" value="1"/>
</dbReference>
<dbReference type="RefSeq" id="WP_275617111.1">
    <property type="nucleotide sequence ID" value="NZ_JARFVB010000017.1"/>
</dbReference>
<dbReference type="Proteomes" id="UP001221366">
    <property type="component" value="Unassembled WGS sequence"/>
</dbReference>
<keyword evidence="3" id="KW-1185">Reference proteome</keyword>
<reference evidence="2 3" key="1">
    <citation type="submission" date="2023-03" db="EMBL/GenBank/DDBJ databases">
        <title>Muricauda XX sp. nov. and Muricauda XXX sp. nov., two novel species isolated from Okinawa Trough.</title>
        <authorList>
            <person name="Cao W."/>
            <person name="Deng X."/>
        </authorList>
    </citation>
    <scope>NUCLEOTIDE SEQUENCE [LARGE SCALE GENOMIC DNA]</scope>
    <source>
        <strain evidence="2 3">334s03</strain>
    </source>
</reference>
<dbReference type="EMBL" id="JARFVB010000017">
    <property type="protein sequence ID" value="MDF0717985.1"/>
    <property type="molecule type" value="Genomic_DNA"/>
</dbReference>
<evidence type="ECO:0000313" key="2">
    <source>
        <dbReference type="EMBL" id="MDF0717985.1"/>
    </source>
</evidence>
<proteinExistence type="predicted"/>
<evidence type="ECO:0000313" key="3">
    <source>
        <dbReference type="Proteomes" id="UP001221366"/>
    </source>
</evidence>
<evidence type="ECO:0000256" key="1">
    <source>
        <dbReference type="SAM" id="SignalP"/>
    </source>
</evidence>
<organism evidence="2 3">
    <name type="scientific">Flagellimonas yonaguniensis</name>
    <dbReference type="NCBI Taxonomy" id="3031325"/>
    <lineage>
        <taxon>Bacteria</taxon>
        <taxon>Pseudomonadati</taxon>
        <taxon>Bacteroidota</taxon>
        <taxon>Flavobacteriia</taxon>
        <taxon>Flavobacteriales</taxon>
        <taxon>Flavobacteriaceae</taxon>
        <taxon>Flagellimonas</taxon>
    </lineage>
</organism>
<name>A0ABT5Y3N4_9FLAO</name>
<accession>A0ABT5Y3N4</accession>
<feature type="signal peptide" evidence="1">
    <location>
        <begin position="1"/>
        <end position="18"/>
    </location>
</feature>
<keyword evidence="1" id="KW-0732">Signal</keyword>
<gene>
    <name evidence="2" type="ORF">PY092_17610</name>
</gene>